<keyword evidence="5" id="KW-0863">Zinc-finger</keyword>
<name>T1GET1_MEGSC</name>
<evidence type="ECO:0000256" key="3">
    <source>
        <dbReference type="ARBA" id="ARBA00022723"/>
    </source>
</evidence>
<reference evidence="10" key="2">
    <citation type="submission" date="2015-06" db="UniProtKB">
        <authorList>
            <consortium name="EnsemblMetazoa"/>
        </authorList>
    </citation>
    <scope>IDENTIFICATION</scope>
</reference>
<dbReference type="GO" id="GO:0005774">
    <property type="term" value="C:vacuolar membrane"/>
    <property type="evidence" value="ECO:0007669"/>
    <property type="project" value="TreeGrafter"/>
</dbReference>
<dbReference type="GO" id="GO:0005829">
    <property type="term" value="C:cytosol"/>
    <property type="evidence" value="ECO:0007669"/>
    <property type="project" value="TreeGrafter"/>
</dbReference>
<dbReference type="InterPro" id="IPR037590">
    <property type="entry name" value="WDR24"/>
</dbReference>
<dbReference type="PROSITE" id="PS00678">
    <property type="entry name" value="WD_REPEATS_1"/>
    <property type="match status" value="1"/>
</dbReference>
<keyword evidence="6" id="KW-0862">Zinc</keyword>
<evidence type="ECO:0000256" key="8">
    <source>
        <dbReference type="PROSITE-ProRule" id="PRU00221"/>
    </source>
</evidence>
<dbReference type="GO" id="GO:0008270">
    <property type="term" value="F:zinc ion binding"/>
    <property type="evidence" value="ECO:0007669"/>
    <property type="project" value="UniProtKB-KW"/>
</dbReference>
<dbReference type="CDD" id="cd16693">
    <property type="entry name" value="mRING-H2-C3H3C2_WDR24"/>
    <property type="match status" value="1"/>
</dbReference>
<dbReference type="PANTHER" id="PTHR46200">
    <property type="entry name" value="GATOR COMPLEX PROTEIN WDR24"/>
    <property type="match status" value="1"/>
</dbReference>
<dbReference type="Gene3D" id="2.130.10.10">
    <property type="entry name" value="YVTN repeat-like/Quinoprotein amine dehydrogenase"/>
    <property type="match status" value="1"/>
</dbReference>
<dbReference type="InterPro" id="IPR036322">
    <property type="entry name" value="WD40_repeat_dom_sf"/>
</dbReference>
<evidence type="ECO:0000256" key="5">
    <source>
        <dbReference type="ARBA" id="ARBA00022771"/>
    </source>
</evidence>
<dbReference type="GO" id="GO:1904263">
    <property type="term" value="P:positive regulation of TORC1 signaling"/>
    <property type="evidence" value="ECO:0007669"/>
    <property type="project" value="TreeGrafter"/>
</dbReference>
<dbReference type="Pfam" id="PF00400">
    <property type="entry name" value="WD40"/>
    <property type="match status" value="2"/>
</dbReference>
<comment type="similarity">
    <text evidence="1">Belongs to the WD repeat WDR24 family.</text>
</comment>
<keyword evidence="2 8" id="KW-0853">WD repeat</keyword>
<feature type="region of interest" description="Disordered" evidence="9">
    <location>
        <begin position="440"/>
        <end position="470"/>
    </location>
</feature>
<feature type="repeat" description="WD" evidence="8">
    <location>
        <begin position="181"/>
        <end position="222"/>
    </location>
</feature>
<sequence>MTAESSTVSLRICQEGHANALSISKDSSQIAVAGRMLKVYSIEHDGFIESCNLRAGKSQNLSYSSNDVCWCPTDTNILATAATNGVISIWDLSKFGRQKQLLTYTEHERTAHTVTSIPQNKHKLLSYCQSSNSVFTIYSNSEGVRDIKFSPLTTNVFASVSENGTVQMYDIRKYEKCLLQFTAHSGPIYCCDWHPIHNWLATGSRDKQIKIWNMENKAALEYTIPTIAVVGRVKWRPEKNYQIASCALVTDYSVHVWDIRRPYMPYASFNEHTNITTGIAWKGNNPQILLSTSKDSTIFKHAFKDASKPSSRANPQGTSFGPTGDLFFSMKCKAQPPQITPRGNKVTAMLARQKSITSNEQFHLAQSASFRLLLKPSTTGYEFDLKSGKYKESDGFIGCAKEYILRAKSLAEVCEHNAAVSKKYGKHTAATLWNFVKKPPQRSSFSNQKNLNRRVIQSKPSTSLNKSESKIDLNESKELDSRRGSKDFDSISRIYYSRVSNQPVILENSEGPFEDYRSLRDGFLYVGPHDVTTALSFPGTNLHHDIQAARNHEDIRNDHDETMTPDVMSVLKVPIVPQVPIWEPHHIISECLHLQADIGDVQTPLCIYISLGQSRKELQIDEQVVESWFHSYIDLLQGYKLWNQTSEIIKISWFQSVKELNQQSTSVHTSCGKCNRQILGTVGWLCSNCKTTDCSKCSICSLIVKGLYVWCQGCGHGGHLQHLKEYFSINSRCPKCGHDCEFD</sequence>
<dbReference type="InterPro" id="IPR015943">
    <property type="entry name" value="WD40/YVTN_repeat-like_dom_sf"/>
</dbReference>
<evidence type="ECO:0000256" key="2">
    <source>
        <dbReference type="ARBA" id="ARBA00022574"/>
    </source>
</evidence>
<dbReference type="GO" id="GO:0016239">
    <property type="term" value="P:positive regulation of macroautophagy"/>
    <property type="evidence" value="ECO:0007669"/>
    <property type="project" value="TreeGrafter"/>
</dbReference>
<accession>T1GET1</accession>
<dbReference type="STRING" id="36166.T1GET1"/>
<dbReference type="PANTHER" id="PTHR46200:SF1">
    <property type="entry name" value="GATOR COMPLEX PROTEIN WDR24"/>
    <property type="match status" value="1"/>
</dbReference>
<evidence type="ECO:0000256" key="6">
    <source>
        <dbReference type="ARBA" id="ARBA00022833"/>
    </source>
</evidence>
<dbReference type="HOGENOM" id="CLU_010233_0_0_1"/>
<dbReference type="EnsemblMetazoa" id="MESCA001852-RA">
    <property type="protein sequence ID" value="MESCA001852-PA"/>
    <property type="gene ID" value="MESCA001852"/>
</dbReference>
<proteinExistence type="inferred from homology"/>
<protein>
    <recommendedName>
        <fullName evidence="7">GATOR2 complex protein WDR24</fullName>
    </recommendedName>
</protein>
<dbReference type="InterPro" id="IPR019775">
    <property type="entry name" value="WD40_repeat_CS"/>
</dbReference>
<dbReference type="SUPFAM" id="SSF50978">
    <property type="entry name" value="WD40 repeat-like"/>
    <property type="match status" value="1"/>
</dbReference>
<keyword evidence="3" id="KW-0479">Metal-binding</keyword>
<evidence type="ECO:0000256" key="9">
    <source>
        <dbReference type="SAM" id="MobiDB-lite"/>
    </source>
</evidence>
<evidence type="ECO:0000256" key="1">
    <source>
        <dbReference type="ARBA" id="ARBA00008134"/>
    </source>
</evidence>
<dbReference type="PROSITE" id="PS50082">
    <property type="entry name" value="WD_REPEATS_2"/>
    <property type="match status" value="1"/>
</dbReference>
<keyword evidence="11" id="KW-1185">Reference proteome</keyword>
<dbReference type="Proteomes" id="UP000015102">
    <property type="component" value="Unassembled WGS sequence"/>
</dbReference>
<reference evidence="11" key="1">
    <citation type="submission" date="2013-02" db="EMBL/GenBank/DDBJ databases">
        <authorList>
            <person name="Hughes D."/>
        </authorList>
    </citation>
    <scope>NUCLEOTIDE SEQUENCE</scope>
    <source>
        <strain>Durham</strain>
        <strain evidence="11">NC isolate 2 -- Noor lab</strain>
    </source>
</reference>
<organism evidence="10 11">
    <name type="scientific">Megaselia scalaris</name>
    <name type="common">Humpbacked fly</name>
    <name type="synonym">Phora scalaris</name>
    <dbReference type="NCBI Taxonomy" id="36166"/>
    <lineage>
        <taxon>Eukaryota</taxon>
        <taxon>Metazoa</taxon>
        <taxon>Ecdysozoa</taxon>
        <taxon>Arthropoda</taxon>
        <taxon>Hexapoda</taxon>
        <taxon>Insecta</taxon>
        <taxon>Pterygota</taxon>
        <taxon>Neoptera</taxon>
        <taxon>Endopterygota</taxon>
        <taxon>Diptera</taxon>
        <taxon>Brachycera</taxon>
        <taxon>Muscomorpha</taxon>
        <taxon>Platypezoidea</taxon>
        <taxon>Phoridae</taxon>
        <taxon>Megaseliini</taxon>
        <taxon>Megaselia</taxon>
    </lineage>
</organism>
<dbReference type="InterPro" id="IPR001680">
    <property type="entry name" value="WD40_rpt"/>
</dbReference>
<dbReference type="AlphaFoldDB" id="T1GET1"/>
<feature type="compositionally biased region" description="Polar residues" evidence="9">
    <location>
        <begin position="441"/>
        <end position="450"/>
    </location>
</feature>
<evidence type="ECO:0000313" key="11">
    <source>
        <dbReference type="Proteomes" id="UP000015102"/>
    </source>
</evidence>
<dbReference type="GO" id="GO:0061700">
    <property type="term" value="C:GATOR2 complex"/>
    <property type="evidence" value="ECO:0007669"/>
    <property type="project" value="TreeGrafter"/>
</dbReference>
<dbReference type="SMART" id="SM00320">
    <property type="entry name" value="WD40"/>
    <property type="match status" value="6"/>
</dbReference>
<evidence type="ECO:0000256" key="4">
    <source>
        <dbReference type="ARBA" id="ARBA00022737"/>
    </source>
</evidence>
<evidence type="ECO:0000313" key="10">
    <source>
        <dbReference type="EnsemblMetazoa" id="MESCA001852-PA"/>
    </source>
</evidence>
<dbReference type="OMA" id="EPMWLIS"/>
<dbReference type="PROSITE" id="PS50294">
    <property type="entry name" value="WD_REPEATS_REGION"/>
    <property type="match status" value="1"/>
</dbReference>
<dbReference type="GO" id="GO:0034198">
    <property type="term" value="P:cellular response to amino acid starvation"/>
    <property type="evidence" value="ECO:0007669"/>
    <property type="project" value="TreeGrafter"/>
</dbReference>
<dbReference type="EMBL" id="CAQQ02070568">
    <property type="status" value="NOT_ANNOTATED_CDS"/>
    <property type="molecule type" value="Genomic_DNA"/>
</dbReference>
<evidence type="ECO:0000256" key="7">
    <source>
        <dbReference type="ARBA" id="ARBA00040269"/>
    </source>
</evidence>
<keyword evidence="4" id="KW-0677">Repeat</keyword>